<comment type="caution">
    <text evidence="1">The sequence shown here is derived from an EMBL/GenBank/DDBJ whole genome shotgun (WGS) entry which is preliminary data.</text>
</comment>
<reference evidence="1" key="1">
    <citation type="submission" date="2022-10" db="EMBL/GenBank/DDBJ databases">
        <title>Genome Sequence of Xylaria curta.</title>
        <authorList>
            <person name="Buettner E."/>
        </authorList>
    </citation>
    <scope>NUCLEOTIDE SEQUENCE</scope>
    <source>
        <strain evidence="1">Babe10</strain>
    </source>
</reference>
<dbReference type="Proteomes" id="UP001143856">
    <property type="component" value="Unassembled WGS sequence"/>
</dbReference>
<evidence type="ECO:0000313" key="1">
    <source>
        <dbReference type="EMBL" id="KAJ2981153.1"/>
    </source>
</evidence>
<protein>
    <submittedName>
        <fullName evidence="1">Uncharacterized protein</fullName>
    </submittedName>
</protein>
<proteinExistence type="predicted"/>
<dbReference type="EMBL" id="JAPDGR010001596">
    <property type="protein sequence ID" value="KAJ2981153.1"/>
    <property type="molecule type" value="Genomic_DNA"/>
</dbReference>
<gene>
    <name evidence="1" type="ORF">NUW58_g6760</name>
</gene>
<keyword evidence="2" id="KW-1185">Reference proteome</keyword>
<evidence type="ECO:0000313" key="2">
    <source>
        <dbReference type="Proteomes" id="UP001143856"/>
    </source>
</evidence>
<accession>A0ACC1NS35</accession>
<organism evidence="1 2">
    <name type="scientific">Xylaria curta</name>
    <dbReference type="NCBI Taxonomy" id="42375"/>
    <lineage>
        <taxon>Eukaryota</taxon>
        <taxon>Fungi</taxon>
        <taxon>Dikarya</taxon>
        <taxon>Ascomycota</taxon>
        <taxon>Pezizomycotina</taxon>
        <taxon>Sordariomycetes</taxon>
        <taxon>Xylariomycetidae</taxon>
        <taxon>Xylariales</taxon>
        <taxon>Xylariaceae</taxon>
        <taxon>Xylaria</taxon>
    </lineage>
</organism>
<name>A0ACC1NS35_9PEZI</name>
<sequence length="157" mass="17302">MEPITISSNYSFSETQKALEAAIPPLDLTYQTYLAQGDYAGAHEALEALPPLNNFILPPRNFTDLLLAIGKSGQAVQYEIGNPLTAVTMAQHNLDIALHTPRRVLLRVDGDKVEIKFNALAPLVAKFQVPEVDTVARKLDAKLTETLRRVAGYDESR</sequence>